<comment type="cofactor">
    <cofactor evidence="2">
        <name>[4Fe-4S] cluster</name>
        <dbReference type="ChEBI" id="CHEBI:49883"/>
    </cofactor>
</comment>
<keyword evidence="12" id="KW-1185">Reference proteome</keyword>
<gene>
    <name evidence="11" type="ORF">DFP95_10846</name>
</gene>
<evidence type="ECO:0000313" key="11">
    <source>
        <dbReference type="EMBL" id="RED58522.1"/>
    </source>
</evidence>
<dbReference type="Gene3D" id="3.20.20.70">
    <property type="entry name" value="Aldolase class I"/>
    <property type="match status" value="1"/>
</dbReference>
<keyword evidence="8" id="KW-0408">Iron</keyword>
<dbReference type="PANTHER" id="PTHR42917:SF2">
    <property type="entry name" value="2,4-DIENOYL-COA REDUCTASE [(2E)-ENOYL-COA-PRODUCING]"/>
    <property type="match status" value="1"/>
</dbReference>
<evidence type="ECO:0000256" key="5">
    <source>
        <dbReference type="ARBA" id="ARBA00022643"/>
    </source>
</evidence>
<evidence type="ECO:0000256" key="9">
    <source>
        <dbReference type="ARBA" id="ARBA00023014"/>
    </source>
</evidence>
<dbReference type="PRINTS" id="PR00368">
    <property type="entry name" value="FADPNR"/>
</dbReference>
<dbReference type="Pfam" id="PF00724">
    <property type="entry name" value="Oxidored_FMN"/>
    <property type="match status" value="1"/>
</dbReference>
<dbReference type="AlphaFoldDB" id="A0A3D9I9U3"/>
<evidence type="ECO:0000256" key="6">
    <source>
        <dbReference type="ARBA" id="ARBA00022723"/>
    </source>
</evidence>
<dbReference type="PANTHER" id="PTHR42917">
    <property type="entry name" value="2,4-DIENOYL-COA REDUCTASE"/>
    <property type="match status" value="1"/>
</dbReference>
<evidence type="ECO:0000256" key="1">
    <source>
        <dbReference type="ARBA" id="ARBA00001917"/>
    </source>
</evidence>
<dbReference type="GO" id="GO:0003906">
    <property type="term" value="F:DNA-(apurinic or apyrimidinic site) endonuclease activity"/>
    <property type="evidence" value="ECO:0007669"/>
    <property type="project" value="InterPro"/>
</dbReference>
<dbReference type="SUPFAM" id="SSF51905">
    <property type="entry name" value="FAD/NAD(P)-binding domain"/>
    <property type="match status" value="1"/>
</dbReference>
<keyword evidence="7" id="KW-0560">Oxidoreductase</keyword>
<dbReference type="GO" id="GO:0051536">
    <property type="term" value="F:iron-sulfur cluster binding"/>
    <property type="evidence" value="ECO:0007669"/>
    <property type="project" value="UniProtKB-KW"/>
</dbReference>
<dbReference type="PROSITE" id="PS51068">
    <property type="entry name" value="FPG_CAT"/>
    <property type="match status" value="1"/>
</dbReference>
<protein>
    <submittedName>
        <fullName evidence="11">2,4-dienoyl-CoA reductase (NADPH2)</fullName>
    </submittedName>
</protein>
<dbReference type="InterPro" id="IPR012319">
    <property type="entry name" value="FPG_cat"/>
</dbReference>
<name>A0A3D9I9U3_9BACL</name>
<dbReference type="GO" id="GO:0010181">
    <property type="term" value="F:FMN binding"/>
    <property type="evidence" value="ECO:0007669"/>
    <property type="project" value="InterPro"/>
</dbReference>
<evidence type="ECO:0000256" key="7">
    <source>
        <dbReference type="ARBA" id="ARBA00023002"/>
    </source>
</evidence>
<dbReference type="SUPFAM" id="SSF51395">
    <property type="entry name" value="FMN-linked oxidoreductases"/>
    <property type="match status" value="1"/>
</dbReference>
<dbReference type="InterPro" id="IPR013785">
    <property type="entry name" value="Aldolase_TIM"/>
</dbReference>
<sequence length="673" mass="72062">MIGGMAGESLLLQRGKIGSLELNHRILMGAMHLGIEGDRRELGQLIAFYEERVCGGAALIVTGHVAVLPEGGGHRMFSLTEPDHRAQLSELIDAIRRAGGRMALQLTHMGRYAKSAETGLTPKAPSAIASRLTRETPEAMTESDIARVIEAFADGAAFAMNAGFHAVEIMGSEGYLLNEFASPLTNVREDGYGGTLEGRIRLSLEIVQAIRERVGAEFPIIFRMSGEDFMDGSTTREETLEMARRLEQSGADALNVGIGWHESRVPTVGATVPTGAFAHIVRAVRSAVSIPVIGANRLHTPEAAEQSLARGDMDFIAPARPWLADPTFALRIAQSDRDGLNVCLACNQACLDHAFAGKAVGCMVNPRTGRESEPFHKTEAPISVAVIGGGVAGLQAAKTAAERGHSVTLFEARDRLGGQFLLASRVPGKAVFRETLRYYQVSLQRLGVIVRTNTTPSSADLGAFDRVIVATGVVPYVPEMLEGVELPQVCTYMDILSGSRAFGSKIVIVGGGGIGCDVAHYMAETARMRPEVDSFFTERGISSTLGASSPSSITLVSRSEKVAKGVGQTSRWVLLEELKRSGVKVLKGYRVRAISSGGVWIENESGGRFVEADQVVLCTGQRSRTEWADALLRTGEPTAERRLTADFVGGAVESAELNAARAIRQAYELAMTL</sequence>
<dbReference type="Pfam" id="PF07992">
    <property type="entry name" value="Pyr_redox_2"/>
    <property type="match status" value="1"/>
</dbReference>
<keyword evidence="4" id="KW-0285">Flavoprotein</keyword>
<evidence type="ECO:0000256" key="2">
    <source>
        <dbReference type="ARBA" id="ARBA00001966"/>
    </source>
</evidence>
<dbReference type="GO" id="GO:0019104">
    <property type="term" value="F:DNA N-glycosylase activity"/>
    <property type="evidence" value="ECO:0007669"/>
    <property type="project" value="InterPro"/>
</dbReference>
<organism evidence="11 12">
    <name type="scientific">Cohnella lupini</name>
    <dbReference type="NCBI Taxonomy" id="1294267"/>
    <lineage>
        <taxon>Bacteria</taxon>
        <taxon>Bacillati</taxon>
        <taxon>Bacillota</taxon>
        <taxon>Bacilli</taxon>
        <taxon>Bacillales</taxon>
        <taxon>Paenibacillaceae</taxon>
        <taxon>Cohnella</taxon>
    </lineage>
</organism>
<proteinExistence type="inferred from homology"/>
<feature type="domain" description="Formamidopyrimidine-DNA glycosylase catalytic" evidence="10">
    <location>
        <begin position="1"/>
        <end position="55"/>
    </location>
</feature>
<dbReference type="Proteomes" id="UP000256869">
    <property type="component" value="Unassembled WGS sequence"/>
</dbReference>
<comment type="cofactor">
    <cofactor evidence="1">
        <name>FMN</name>
        <dbReference type="ChEBI" id="CHEBI:58210"/>
    </cofactor>
</comment>
<keyword evidence="5" id="KW-0288">FMN</keyword>
<evidence type="ECO:0000256" key="3">
    <source>
        <dbReference type="ARBA" id="ARBA00011048"/>
    </source>
</evidence>
<dbReference type="GO" id="GO:0008270">
    <property type="term" value="F:zinc ion binding"/>
    <property type="evidence" value="ECO:0007669"/>
    <property type="project" value="InterPro"/>
</dbReference>
<keyword evidence="6" id="KW-0479">Metal-binding</keyword>
<evidence type="ECO:0000256" key="8">
    <source>
        <dbReference type="ARBA" id="ARBA00023004"/>
    </source>
</evidence>
<dbReference type="InterPro" id="IPR001155">
    <property type="entry name" value="OxRdtase_FMN_N"/>
</dbReference>
<dbReference type="InterPro" id="IPR051793">
    <property type="entry name" value="NADH:flavin_oxidoreductase"/>
</dbReference>
<dbReference type="GO" id="GO:0016491">
    <property type="term" value="F:oxidoreductase activity"/>
    <property type="evidence" value="ECO:0007669"/>
    <property type="project" value="UniProtKB-KW"/>
</dbReference>
<dbReference type="GO" id="GO:0006284">
    <property type="term" value="P:base-excision repair"/>
    <property type="evidence" value="ECO:0007669"/>
    <property type="project" value="InterPro"/>
</dbReference>
<comment type="similarity">
    <text evidence="3">In the N-terminal section; belongs to the NADH:flavin oxidoreductase/NADH oxidase family.</text>
</comment>
<dbReference type="EMBL" id="QRDY01000008">
    <property type="protein sequence ID" value="RED58522.1"/>
    <property type="molecule type" value="Genomic_DNA"/>
</dbReference>
<dbReference type="Gene3D" id="3.40.50.720">
    <property type="entry name" value="NAD(P)-binding Rossmann-like Domain"/>
    <property type="match status" value="1"/>
</dbReference>
<evidence type="ECO:0000313" key="12">
    <source>
        <dbReference type="Proteomes" id="UP000256869"/>
    </source>
</evidence>
<dbReference type="InterPro" id="IPR023753">
    <property type="entry name" value="FAD/NAD-binding_dom"/>
</dbReference>
<reference evidence="11 12" key="1">
    <citation type="submission" date="2018-07" db="EMBL/GenBank/DDBJ databases">
        <title>Genomic Encyclopedia of Type Strains, Phase III (KMG-III): the genomes of soil and plant-associated and newly described type strains.</title>
        <authorList>
            <person name="Whitman W."/>
        </authorList>
    </citation>
    <scope>NUCLEOTIDE SEQUENCE [LARGE SCALE GENOMIC DNA]</scope>
    <source>
        <strain evidence="11 12">CECT 8236</strain>
    </source>
</reference>
<comment type="caution">
    <text evidence="11">The sequence shown here is derived from an EMBL/GenBank/DDBJ whole genome shotgun (WGS) entry which is preliminary data.</text>
</comment>
<accession>A0A3D9I9U3</accession>
<evidence type="ECO:0000259" key="10">
    <source>
        <dbReference type="PROSITE" id="PS51068"/>
    </source>
</evidence>
<dbReference type="InterPro" id="IPR036188">
    <property type="entry name" value="FAD/NAD-bd_sf"/>
</dbReference>
<keyword evidence="9" id="KW-0411">Iron-sulfur</keyword>
<dbReference type="Gene3D" id="3.50.50.60">
    <property type="entry name" value="FAD/NAD(P)-binding domain"/>
    <property type="match status" value="1"/>
</dbReference>
<dbReference type="PRINTS" id="PR00411">
    <property type="entry name" value="PNDRDTASEI"/>
</dbReference>
<evidence type="ECO:0000256" key="4">
    <source>
        <dbReference type="ARBA" id="ARBA00022630"/>
    </source>
</evidence>